<dbReference type="InterPro" id="IPR046866">
    <property type="entry name" value="FapA_N"/>
</dbReference>
<dbReference type="PANTHER" id="PTHR38032">
    <property type="entry name" value="POLYMERASE-RELATED"/>
    <property type="match status" value="1"/>
</dbReference>
<organism evidence="3 4">
    <name type="scientific">Sporosarcina koreensis</name>
    <dbReference type="NCBI Taxonomy" id="334735"/>
    <lineage>
        <taxon>Bacteria</taxon>
        <taxon>Bacillati</taxon>
        <taxon>Bacillota</taxon>
        <taxon>Bacilli</taxon>
        <taxon>Bacillales</taxon>
        <taxon>Caryophanaceae</taxon>
        <taxon>Sporosarcina</taxon>
    </lineage>
</organism>
<dbReference type="Pfam" id="PF20250">
    <property type="entry name" value="FapA_N"/>
    <property type="match status" value="1"/>
</dbReference>
<dbReference type="Proteomes" id="UP001596071">
    <property type="component" value="Unassembled WGS sequence"/>
</dbReference>
<gene>
    <name evidence="3" type="ORF">ACFPTP_09715</name>
</gene>
<name>A0ABW0TXN2_9BACL</name>
<comment type="caution">
    <text evidence="3">The sequence shown here is derived from an EMBL/GenBank/DDBJ whole genome shotgun (WGS) entry which is preliminary data.</text>
</comment>
<proteinExistence type="predicted"/>
<sequence>MSKRGVELLVQNDFFDLYVIEEDVVIDLKKTGFPLKSFDMITNQHPRIKIASFPALRKALTEVGDGHKIGYYLPLIEVIVSPDHMKAEVIMNMTITEFQTEKPRLLHLIRKSLDDHGVIFGITNLTEDELYPGTPILAAVGREPEKGDDAQITYIEKPEKKPVIREDGLADYYEMNFVTHVEEGDWLGEKIPPTDGKPGKDVFGINVAAVRGNDAKLRFDRKSVVEVVEQGKIVLRALFGGALEFVDDNVSVGKHLIINGDVGPETGSITFDGAVTVYGTVIAGYSVNATGDISIEGNEGVTNAKEICSSEGDLYIKGGVFGGDISLIEASGDMYIKHANNCRLFAKNINVGLYILGSDVVGETVLVDKLRGKIIGGRIEALYRIECGFAGNTHERTTHLYAKGIDKDVIYQEIQQMALELKELQKTAGNVETQLAVIDGGLSSQLRGEQADAYDKLQKALQASRDKMFELDREIQVGLYKIKTAKPPQIEVAREAYPGVIIQIGSKSSLLNKTTKGVFEVVDKVLNV</sequence>
<dbReference type="InterPro" id="IPR046865">
    <property type="entry name" value="FapA_b_solenoid"/>
</dbReference>
<dbReference type="RefSeq" id="WP_381444053.1">
    <property type="nucleotide sequence ID" value="NZ_JBHSNP010000011.1"/>
</dbReference>
<evidence type="ECO:0000259" key="2">
    <source>
        <dbReference type="Pfam" id="PF20250"/>
    </source>
</evidence>
<protein>
    <submittedName>
        <fullName evidence="3">DUF342 domain-containing protein</fullName>
    </submittedName>
</protein>
<feature type="coiled-coil region" evidence="1">
    <location>
        <begin position="407"/>
        <end position="474"/>
    </location>
</feature>
<dbReference type="EMBL" id="JBHSNP010000011">
    <property type="protein sequence ID" value="MFC5603502.1"/>
    <property type="molecule type" value="Genomic_DNA"/>
</dbReference>
<reference evidence="4" key="1">
    <citation type="journal article" date="2019" name="Int. J. Syst. Evol. Microbiol.">
        <title>The Global Catalogue of Microorganisms (GCM) 10K type strain sequencing project: providing services to taxonomists for standard genome sequencing and annotation.</title>
        <authorList>
            <consortium name="The Broad Institute Genomics Platform"/>
            <consortium name="The Broad Institute Genome Sequencing Center for Infectious Disease"/>
            <person name="Wu L."/>
            <person name="Ma J."/>
        </authorList>
    </citation>
    <scope>NUCLEOTIDE SEQUENCE [LARGE SCALE GENOMIC DNA]</scope>
    <source>
        <strain evidence="4">KACC 11299</strain>
    </source>
</reference>
<evidence type="ECO:0000256" key="1">
    <source>
        <dbReference type="SAM" id="Coils"/>
    </source>
</evidence>
<accession>A0ABW0TXN2</accession>
<keyword evidence="1" id="KW-0175">Coiled coil</keyword>
<dbReference type="InterPro" id="IPR005646">
    <property type="entry name" value="FapA"/>
</dbReference>
<keyword evidence="4" id="KW-1185">Reference proteome</keyword>
<feature type="domain" description="Flagellar Assembly Protein A N-terminal region" evidence="2">
    <location>
        <begin position="76"/>
        <end position="245"/>
    </location>
</feature>
<evidence type="ECO:0000313" key="4">
    <source>
        <dbReference type="Proteomes" id="UP001596071"/>
    </source>
</evidence>
<dbReference type="PANTHER" id="PTHR38032:SF1">
    <property type="entry name" value="RNA-BINDING PROTEIN KHPB N-TERMINAL DOMAIN-CONTAINING PROTEIN"/>
    <property type="match status" value="1"/>
</dbReference>
<evidence type="ECO:0000313" key="3">
    <source>
        <dbReference type="EMBL" id="MFC5603502.1"/>
    </source>
</evidence>
<dbReference type="Pfam" id="PF03961">
    <property type="entry name" value="FapA"/>
    <property type="match status" value="1"/>
</dbReference>